<dbReference type="Proteomes" id="UP000813461">
    <property type="component" value="Unassembled WGS sequence"/>
</dbReference>
<accession>A0A8K0QTF7</accession>
<organism evidence="2 3">
    <name type="scientific">Paraphoma chrysanthemicola</name>
    <dbReference type="NCBI Taxonomy" id="798071"/>
    <lineage>
        <taxon>Eukaryota</taxon>
        <taxon>Fungi</taxon>
        <taxon>Dikarya</taxon>
        <taxon>Ascomycota</taxon>
        <taxon>Pezizomycotina</taxon>
        <taxon>Dothideomycetes</taxon>
        <taxon>Pleosporomycetidae</taxon>
        <taxon>Pleosporales</taxon>
        <taxon>Pleosporineae</taxon>
        <taxon>Phaeosphaeriaceae</taxon>
        <taxon>Paraphoma</taxon>
    </lineage>
</organism>
<sequence>MKINTFELYSLILASILFGVIGSAYFNHDLVTDREMALVFGFYISALMTFFARDHHVQAVVSYLSRHVTDVEKQQFADLQEAHRRQVNMLKSEHSVELRHLRGNLNDAHGEVTRINDQYDWVCAEYQEQLRVNQEQQDRIKYLEDLRKQNGVSSPLPQLPYSAPASQIKFSDPTVRARFPLAPVVEVEEQ</sequence>
<evidence type="ECO:0000313" key="2">
    <source>
        <dbReference type="EMBL" id="KAH7071010.1"/>
    </source>
</evidence>
<dbReference type="EMBL" id="JAGMVJ010000025">
    <property type="protein sequence ID" value="KAH7071010.1"/>
    <property type="molecule type" value="Genomic_DNA"/>
</dbReference>
<evidence type="ECO:0000256" key="1">
    <source>
        <dbReference type="SAM" id="Phobius"/>
    </source>
</evidence>
<keyword evidence="1" id="KW-0812">Transmembrane</keyword>
<reference evidence="2" key="1">
    <citation type="journal article" date="2021" name="Nat. Commun.">
        <title>Genetic determinants of endophytism in the Arabidopsis root mycobiome.</title>
        <authorList>
            <person name="Mesny F."/>
            <person name="Miyauchi S."/>
            <person name="Thiergart T."/>
            <person name="Pickel B."/>
            <person name="Atanasova L."/>
            <person name="Karlsson M."/>
            <person name="Huettel B."/>
            <person name="Barry K.W."/>
            <person name="Haridas S."/>
            <person name="Chen C."/>
            <person name="Bauer D."/>
            <person name="Andreopoulos W."/>
            <person name="Pangilinan J."/>
            <person name="LaButti K."/>
            <person name="Riley R."/>
            <person name="Lipzen A."/>
            <person name="Clum A."/>
            <person name="Drula E."/>
            <person name="Henrissat B."/>
            <person name="Kohler A."/>
            <person name="Grigoriev I.V."/>
            <person name="Martin F.M."/>
            <person name="Hacquard S."/>
        </authorList>
    </citation>
    <scope>NUCLEOTIDE SEQUENCE</scope>
    <source>
        <strain evidence="2">MPI-SDFR-AT-0120</strain>
    </source>
</reference>
<dbReference type="AlphaFoldDB" id="A0A8K0QTF7"/>
<protein>
    <submittedName>
        <fullName evidence="2">Uncharacterized protein</fullName>
    </submittedName>
</protein>
<evidence type="ECO:0000313" key="3">
    <source>
        <dbReference type="Proteomes" id="UP000813461"/>
    </source>
</evidence>
<feature type="transmembrane region" description="Helical" evidence="1">
    <location>
        <begin position="35"/>
        <end position="52"/>
    </location>
</feature>
<keyword evidence="3" id="KW-1185">Reference proteome</keyword>
<feature type="transmembrane region" description="Helical" evidence="1">
    <location>
        <begin position="6"/>
        <end position="26"/>
    </location>
</feature>
<comment type="caution">
    <text evidence="2">The sequence shown here is derived from an EMBL/GenBank/DDBJ whole genome shotgun (WGS) entry which is preliminary data.</text>
</comment>
<keyword evidence="1" id="KW-1133">Transmembrane helix</keyword>
<dbReference type="OrthoDB" id="3776590at2759"/>
<proteinExistence type="predicted"/>
<name>A0A8K0QTF7_9PLEO</name>
<keyword evidence="1" id="KW-0472">Membrane</keyword>
<gene>
    <name evidence="2" type="ORF">FB567DRAFT_598268</name>
</gene>